<dbReference type="SUPFAM" id="SSF57756">
    <property type="entry name" value="Retrovirus zinc finger-like domains"/>
    <property type="match status" value="1"/>
</dbReference>
<dbReference type="Pfam" id="PF00098">
    <property type="entry name" value="zf-CCHC"/>
    <property type="match status" value="1"/>
</dbReference>
<dbReference type="Proteomes" id="UP000077684">
    <property type="component" value="Unassembled WGS sequence"/>
</dbReference>
<dbReference type="GO" id="GO:0008270">
    <property type="term" value="F:zinc ion binding"/>
    <property type="evidence" value="ECO:0007669"/>
    <property type="project" value="UniProtKB-KW"/>
</dbReference>
<feature type="compositionally biased region" description="Acidic residues" evidence="3">
    <location>
        <begin position="1"/>
        <end position="23"/>
    </location>
</feature>
<organism evidence="5 6">
    <name type="scientific">Tilletia controversa</name>
    <name type="common">dwarf bunt fungus</name>
    <dbReference type="NCBI Taxonomy" id="13291"/>
    <lineage>
        <taxon>Eukaryota</taxon>
        <taxon>Fungi</taxon>
        <taxon>Dikarya</taxon>
        <taxon>Basidiomycota</taxon>
        <taxon>Ustilaginomycotina</taxon>
        <taxon>Exobasidiomycetes</taxon>
        <taxon>Tilletiales</taxon>
        <taxon>Tilletiaceae</taxon>
        <taxon>Tilletia</taxon>
    </lineage>
</organism>
<feature type="region of interest" description="Disordered" evidence="3">
    <location>
        <begin position="290"/>
        <end position="313"/>
    </location>
</feature>
<dbReference type="Gene3D" id="4.10.60.10">
    <property type="entry name" value="Zinc finger, CCHC-type"/>
    <property type="match status" value="1"/>
</dbReference>
<dbReference type="AlphaFoldDB" id="A0A8X7SS22"/>
<feature type="compositionally biased region" description="Polar residues" evidence="3">
    <location>
        <begin position="215"/>
        <end position="224"/>
    </location>
</feature>
<evidence type="ECO:0000259" key="4">
    <source>
        <dbReference type="PROSITE" id="PS50158"/>
    </source>
</evidence>
<gene>
    <name evidence="5" type="ORF">A4X06_0g9471</name>
</gene>
<feature type="compositionally biased region" description="Polar residues" evidence="3">
    <location>
        <begin position="365"/>
        <end position="374"/>
    </location>
</feature>
<evidence type="ECO:0000256" key="1">
    <source>
        <dbReference type="ARBA" id="ARBA00022664"/>
    </source>
</evidence>
<protein>
    <recommendedName>
        <fullName evidence="4">CCHC-type domain-containing protein</fullName>
    </recommendedName>
</protein>
<dbReference type="InterPro" id="IPR036875">
    <property type="entry name" value="Znf_CCHC_sf"/>
</dbReference>
<evidence type="ECO:0000313" key="5">
    <source>
        <dbReference type="EMBL" id="KAE8236676.1"/>
    </source>
</evidence>
<feature type="compositionally biased region" description="Low complexity" evidence="3">
    <location>
        <begin position="411"/>
        <end position="432"/>
    </location>
</feature>
<feature type="region of interest" description="Disordered" evidence="3">
    <location>
        <begin position="397"/>
        <end position="449"/>
    </location>
</feature>
<reference evidence="5" key="1">
    <citation type="submission" date="2016-04" db="EMBL/GenBank/DDBJ databases">
        <authorList>
            <person name="Nguyen H.D."/>
            <person name="Samba Siva P."/>
            <person name="Cullis J."/>
            <person name="Levesque C.A."/>
            <person name="Hambleton S."/>
        </authorList>
    </citation>
    <scope>NUCLEOTIDE SEQUENCE</scope>
    <source>
        <strain evidence="5">DAOMC 236426</strain>
    </source>
</reference>
<keyword evidence="1" id="KW-0507">mRNA processing</keyword>
<feature type="compositionally biased region" description="Basic and acidic residues" evidence="3">
    <location>
        <begin position="118"/>
        <end position="133"/>
    </location>
</feature>
<feature type="compositionally biased region" description="Acidic residues" evidence="3">
    <location>
        <begin position="31"/>
        <end position="117"/>
    </location>
</feature>
<keyword evidence="6" id="KW-1185">Reference proteome</keyword>
<dbReference type="PROSITE" id="PS50158">
    <property type="entry name" value="ZF_CCHC"/>
    <property type="match status" value="1"/>
</dbReference>
<feature type="region of interest" description="Disordered" evidence="3">
    <location>
        <begin position="359"/>
        <end position="380"/>
    </location>
</feature>
<evidence type="ECO:0000256" key="2">
    <source>
        <dbReference type="PROSITE-ProRule" id="PRU00047"/>
    </source>
</evidence>
<dbReference type="SMART" id="SM00343">
    <property type="entry name" value="ZnF_C2HC"/>
    <property type="match status" value="1"/>
</dbReference>
<keyword evidence="2" id="KW-0479">Metal-binding</keyword>
<dbReference type="GO" id="GO:0006397">
    <property type="term" value="P:mRNA processing"/>
    <property type="evidence" value="ECO:0007669"/>
    <property type="project" value="UniProtKB-KW"/>
</dbReference>
<feature type="compositionally biased region" description="Low complexity" evidence="3">
    <location>
        <begin position="296"/>
        <end position="310"/>
    </location>
</feature>
<dbReference type="GO" id="GO:0003676">
    <property type="term" value="F:nucleic acid binding"/>
    <property type="evidence" value="ECO:0007669"/>
    <property type="project" value="InterPro"/>
</dbReference>
<feature type="compositionally biased region" description="Polar residues" evidence="3">
    <location>
        <begin position="154"/>
        <end position="166"/>
    </location>
</feature>
<keyword evidence="2" id="KW-0863">Zinc-finger</keyword>
<comment type="caution">
    <text evidence="5">The sequence shown here is derived from an EMBL/GenBank/DDBJ whole genome shotgun (WGS) entry which is preliminary data.</text>
</comment>
<feature type="compositionally biased region" description="Low complexity" evidence="3">
    <location>
        <begin position="203"/>
        <end position="214"/>
    </location>
</feature>
<evidence type="ECO:0000256" key="3">
    <source>
        <dbReference type="SAM" id="MobiDB-lite"/>
    </source>
</evidence>
<proteinExistence type="predicted"/>
<evidence type="ECO:0000313" key="6">
    <source>
        <dbReference type="Proteomes" id="UP000077684"/>
    </source>
</evidence>
<sequence>MSSSDEDQYYDEYSEDGSVDEYSDGGSRDADEYDDQDVDAYDDEYEPQEAEDDDDRGNDHEDDQYEQGFDDGYDQGYDDGYGDGYDDAAAMDEGTEIQDEVQDEIQDVNDDVGESDAEGSRFDDHSGSEHDPAPDDVSVTSASPPPAVGRASPNRHQSSVHQQGRSNDSDSDSDPGFLYLPSKPQTDDSIFKTRAYGGRHQLGSPSNGSGSSGPAQDSLQPSNQRRMKTHLRQMEPFRHEWDSVLGIREPGIPYNRSLLGQPRTPLLPSEYRPTYGQGSQSFRRSAPLALTTTNLPRTRPSSSSVPTATRGTRIAFALPSPAASRAGSNTSSRVSISRSDLDGILDRLASLETRLADAERVHSPSIASANTSLKQQDKRDMSCFRCHQTGHLARDCPLLSSTPGDAHSHVPSRPSPQSSTSIPSGSSTTSRPFAPISSEPSARTRTRRI</sequence>
<feature type="region of interest" description="Disordered" evidence="3">
    <location>
        <begin position="1"/>
        <end position="227"/>
    </location>
</feature>
<name>A0A8X7SS22_9BASI</name>
<reference evidence="5" key="2">
    <citation type="journal article" date="2019" name="IMA Fungus">
        <title>Genome sequencing and comparison of five Tilletia species to identify candidate genes for the detection of regulated species infecting wheat.</title>
        <authorList>
            <person name="Nguyen H.D.T."/>
            <person name="Sultana T."/>
            <person name="Kesanakurti P."/>
            <person name="Hambleton S."/>
        </authorList>
    </citation>
    <scope>NUCLEOTIDE SEQUENCE</scope>
    <source>
        <strain evidence="5">DAOMC 236426</strain>
    </source>
</reference>
<dbReference type="InterPro" id="IPR001878">
    <property type="entry name" value="Znf_CCHC"/>
</dbReference>
<accession>A0A8X7SS22</accession>
<keyword evidence="2" id="KW-0862">Zinc</keyword>
<feature type="domain" description="CCHC-type" evidence="4">
    <location>
        <begin position="383"/>
        <end position="397"/>
    </location>
</feature>
<dbReference type="EMBL" id="LWDE02002834">
    <property type="protein sequence ID" value="KAE8236676.1"/>
    <property type="molecule type" value="Genomic_DNA"/>
</dbReference>